<evidence type="ECO:0000313" key="3">
    <source>
        <dbReference type="Proteomes" id="UP001066276"/>
    </source>
</evidence>
<sequence length="83" mass="8900">MLEGMESPGRREALKEGSGTEQQSLIPRAGPEGSTQASPGEKSRRRTRLPPTGRAMLFPTNNTGTTASYLPMLSPYLPSLLAL</sequence>
<reference evidence="2" key="1">
    <citation type="journal article" date="2022" name="bioRxiv">
        <title>Sequencing and chromosome-scale assembly of the giantPleurodeles waltlgenome.</title>
        <authorList>
            <person name="Brown T."/>
            <person name="Elewa A."/>
            <person name="Iarovenko S."/>
            <person name="Subramanian E."/>
            <person name="Araus A.J."/>
            <person name="Petzold A."/>
            <person name="Susuki M."/>
            <person name="Suzuki K.-i.T."/>
            <person name="Hayashi T."/>
            <person name="Toyoda A."/>
            <person name="Oliveira C."/>
            <person name="Osipova E."/>
            <person name="Leigh N.D."/>
            <person name="Simon A."/>
            <person name="Yun M.H."/>
        </authorList>
    </citation>
    <scope>NUCLEOTIDE SEQUENCE</scope>
    <source>
        <strain evidence="2">20211129_DDA</strain>
        <tissue evidence="2">Liver</tissue>
    </source>
</reference>
<organism evidence="2 3">
    <name type="scientific">Pleurodeles waltl</name>
    <name type="common">Iberian ribbed newt</name>
    <dbReference type="NCBI Taxonomy" id="8319"/>
    <lineage>
        <taxon>Eukaryota</taxon>
        <taxon>Metazoa</taxon>
        <taxon>Chordata</taxon>
        <taxon>Craniata</taxon>
        <taxon>Vertebrata</taxon>
        <taxon>Euteleostomi</taxon>
        <taxon>Amphibia</taxon>
        <taxon>Batrachia</taxon>
        <taxon>Caudata</taxon>
        <taxon>Salamandroidea</taxon>
        <taxon>Salamandridae</taxon>
        <taxon>Pleurodelinae</taxon>
        <taxon>Pleurodeles</taxon>
    </lineage>
</organism>
<proteinExistence type="predicted"/>
<accession>A0AAV7V2R5</accession>
<dbReference type="EMBL" id="JANPWB010000004">
    <property type="protein sequence ID" value="KAJ1195715.1"/>
    <property type="molecule type" value="Genomic_DNA"/>
</dbReference>
<keyword evidence="3" id="KW-1185">Reference proteome</keyword>
<dbReference type="Proteomes" id="UP001066276">
    <property type="component" value="Chromosome 2_2"/>
</dbReference>
<comment type="caution">
    <text evidence="2">The sequence shown here is derived from an EMBL/GenBank/DDBJ whole genome shotgun (WGS) entry which is preliminary data.</text>
</comment>
<evidence type="ECO:0000313" key="2">
    <source>
        <dbReference type="EMBL" id="KAJ1195715.1"/>
    </source>
</evidence>
<feature type="region of interest" description="Disordered" evidence="1">
    <location>
        <begin position="1"/>
        <end position="63"/>
    </location>
</feature>
<dbReference type="AlphaFoldDB" id="A0AAV7V2R5"/>
<protein>
    <submittedName>
        <fullName evidence="2">Uncharacterized protein</fullName>
    </submittedName>
</protein>
<name>A0AAV7V2R5_PLEWA</name>
<evidence type="ECO:0000256" key="1">
    <source>
        <dbReference type="SAM" id="MobiDB-lite"/>
    </source>
</evidence>
<gene>
    <name evidence="2" type="ORF">NDU88_004983</name>
</gene>